<evidence type="ECO:0000256" key="3">
    <source>
        <dbReference type="ARBA" id="ARBA00022737"/>
    </source>
</evidence>
<reference evidence="7" key="1">
    <citation type="submission" date="2021-02" db="EMBL/GenBank/DDBJ databases">
        <authorList>
            <person name="Bekaert M."/>
        </authorList>
    </citation>
    <scope>NUCLEOTIDE SEQUENCE</scope>
    <source>
        <strain evidence="7">IoA-00</strain>
    </source>
</reference>
<dbReference type="GO" id="GO:0034220">
    <property type="term" value="P:monoatomic ion transmembrane transport"/>
    <property type="evidence" value="ECO:0007669"/>
    <property type="project" value="UniProtKB-KW"/>
</dbReference>
<dbReference type="SUPFAM" id="SSF48403">
    <property type="entry name" value="Ankyrin repeat"/>
    <property type="match status" value="2"/>
</dbReference>
<proteinExistence type="predicted"/>
<dbReference type="Gene3D" id="1.25.40.20">
    <property type="entry name" value="Ankyrin repeat-containing domain"/>
    <property type="match status" value="2"/>
</dbReference>
<sequence>MDRPLLMDRTMTEDRIRVLEKARVLHSPSSYEEYELDNGEDELLCPRAGCLGDPQRAALDYLIFRHFRSFSDAISDDKFDPSYIYENETTDEDRNGKNLLEIALLKSPGGRDRFVETLILHPNATRVDEINELLETSPLHEVARRGDPELLRLVLEAGFPYDVNIPDGEGLTPLHVVVESLEEADDAKRTCYLKCMELLLNGEHIEPNAEDLRGNLTPLHYAANIGLQQPIRLLLDRGADPNLEFESGVTISDVIKRKIPEFDLADYVYKIKSRPLKSRLFEYVENGDIRGLESVKDEACELWNSDNGIVRWLLTVGGADPNARSGGEPRTPILIAAHHGYYRILRIFRDEEPRSDFTIIEPVSGKTVSPRGSNYRKCFDILLSDTSSKGFKDQIDSIINYREALDGDTPLHYATMQTDQDLIRAFLRRGANMGIKNKKRIELRILKTKRKIRIHHKWIEDLCQNRTSMVHEYGLKRTPNASQTSRGIVPKNEDGTPVQVVDTLFQMGVSFKRYFFNVENLLELTVIALSITIIFGSNSTPEEILMNRHLAALCVLFTWTELLVLIGRHPKLSTNIVMFRTVIGTFLTFLLWYSLIMWPLELPFIL</sequence>
<gene>
    <name evidence="7" type="ORF">LSAA_6628</name>
</gene>
<dbReference type="InterPro" id="IPR002110">
    <property type="entry name" value="Ankyrin_rpt"/>
</dbReference>
<keyword evidence="5" id="KW-0406">Ion transport</keyword>
<keyword evidence="3" id="KW-0677">Repeat</keyword>
<keyword evidence="8" id="KW-1185">Reference proteome</keyword>
<dbReference type="AlphaFoldDB" id="A0A7R8H578"/>
<dbReference type="PANTHER" id="PTHR47143">
    <property type="entry name" value="TRANSIENT RECEPTOR POTENTIAL CATION CHANNEL PROTEIN PAINLESS"/>
    <property type="match status" value="1"/>
</dbReference>
<keyword evidence="1" id="KW-0813">Transport</keyword>
<evidence type="ECO:0000256" key="2">
    <source>
        <dbReference type="ARBA" id="ARBA00022606"/>
    </source>
</evidence>
<organism evidence="7 8">
    <name type="scientific">Lepeophtheirus salmonis</name>
    <name type="common">Salmon louse</name>
    <name type="synonym">Caligus salmonis</name>
    <dbReference type="NCBI Taxonomy" id="72036"/>
    <lineage>
        <taxon>Eukaryota</taxon>
        <taxon>Metazoa</taxon>
        <taxon>Ecdysozoa</taxon>
        <taxon>Arthropoda</taxon>
        <taxon>Crustacea</taxon>
        <taxon>Multicrustacea</taxon>
        <taxon>Hexanauplia</taxon>
        <taxon>Copepoda</taxon>
        <taxon>Siphonostomatoida</taxon>
        <taxon>Caligidae</taxon>
        <taxon>Lepeophtheirus</taxon>
    </lineage>
</organism>
<dbReference type="EMBL" id="HG994581">
    <property type="protein sequence ID" value="CAF2873532.1"/>
    <property type="molecule type" value="Genomic_DNA"/>
</dbReference>
<name>A0A7R8H578_LEPSM</name>
<dbReference type="OrthoDB" id="2157354at2759"/>
<dbReference type="Proteomes" id="UP000675881">
    <property type="component" value="Chromosome 2"/>
</dbReference>
<keyword evidence="6" id="KW-0407">Ion channel</keyword>
<dbReference type="PROSITE" id="PS50088">
    <property type="entry name" value="ANK_REPEAT"/>
    <property type="match status" value="2"/>
</dbReference>
<accession>A0A7R8H578</accession>
<evidence type="ECO:0000256" key="5">
    <source>
        <dbReference type="ARBA" id="ARBA00023065"/>
    </source>
</evidence>
<evidence type="ECO:0000256" key="4">
    <source>
        <dbReference type="ARBA" id="ARBA00023043"/>
    </source>
</evidence>
<dbReference type="Pfam" id="PF12796">
    <property type="entry name" value="Ank_2"/>
    <property type="match status" value="1"/>
</dbReference>
<dbReference type="GO" id="GO:1902495">
    <property type="term" value="C:transmembrane transporter complex"/>
    <property type="evidence" value="ECO:0007669"/>
    <property type="project" value="TreeGrafter"/>
</dbReference>
<dbReference type="SMART" id="SM00248">
    <property type="entry name" value="ANK"/>
    <property type="match status" value="6"/>
</dbReference>
<protein>
    <submittedName>
        <fullName evidence="7">(salmon louse) hypothetical protein</fullName>
    </submittedName>
</protein>
<keyword evidence="2" id="KW-0716">Sensory transduction</keyword>
<evidence type="ECO:0000256" key="6">
    <source>
        <dbReference type="ARBA" id="ARBA00023303"/>
    </source>
</evidence>
<evidence type="ECO:0000256" key="1">
    <source>
        <dbReference type="ARBA" id="ARBA00022448"/>
    </source>
</evidence>
<dbReference type="PANTHER" id="PTHR47143:SF4">
    <property type="entry name" value="TRANSIENT RECEPTOR POTENTIAL CATION CHANNEL PROTEIN PAINLESS"/>
    <property type="match status" value="1"/>
</dbReference>
<evidence type="ECO:0000313" key="7">
    <source>
        <dbReference type="EMBL" id="CAF2873532.1"/>
    </source>
</evidence>
<dbReference type="PROSITE" id="PS50297">
    <property type="entry name" value="ANK_REP_REGION"/>
    <property type="match status" value="2"/>
</dbReference>
<evidence type="ECO:0000313" key="8">
    <source>
        <dbReference type="Proteomes" id="UP000675881"/>
    </source>
</evidence>
<dbReference type="GO" id="GO:0022857">
    <property type="term" value="F:transmembrane transporter activity"/>
    <property type="evidence" value="ECO:0007669"/>
    <property type="project" value="TreeGrafter"/>
</dbReference>
<dbReference type="Pfam" id="PF00023">
    <property type="entry name" value="Ank"/>
    <property type="match status" value="1"/>
</dbReference>
<keyword evidence="4" id="KW-0040">ANK repeat</keyword>
<dbReference type="InterPro" id="IPR052076">
    <property type="entry name" value="TRP_cation_channel"/>
</dbReference>
<dbReference type="InterPro" id="IPR036770">
    <property type="entry name" value="Ankyrin_rpt-contain_sf"/>
</dbReference>